<gene>
    <name evidence="2" type="ORF">GCM10010915_13520</name>
</gene>
<sequence>MLGDLPVDRISAVSAIVWAAVGLVACAVAWPLVGVPGLGSAATGAGAGILFPILTVVTVFVVTRRRDSTRYAAIAFFAFLGGFVIKVAVFLVALTLLVQLAEIHPGTLYGALTATAVASLVVDLIVVNGIRVPGDRGVQSGRR</sequence>
<reference evidence="2" key="1">
    <citation type="journal article" date="2014" name="Int. J. Syst. Evol. Microbiol.">
        <title>Complete genome sequence of Corynebacterium casei LMG S-19264T (=DSM 44701T), isolated from a smear-ripened cheese.</title>
        <authorList>
            <consortium name="US DOE Joint Genome Institute (JGI-PGF)"/>
            <person name="Walter F."/>
            <person name="Albersmeier A."/>
            <person name="Kalinowski J."/>
            <person name="Ruckert C."/>
        </authorList>
    </citation>
    <scope>NUCLEOTIDE SEQUENCE</scope>
    <source>
        <strain evidence="2">CGMCC 1.15152</strain>
    </source>
</reference>
<name>A0A917DEV1_9MICO</name>
<reference evidence="2" key="2">
    <citation type="submission" date="2020-09" db="EMBL/GenBank/DDBJ databases">
        <authorList>
            <person name="Sun Q."/>
            <person name="Zhou Y."/>
        </authorList>
    </citation>
    <scope>NUCLEOTIDE SEQUENCE</scope>
    <source>
        <strain evidence="2">CGMCC 1.15152</strain>
    </source>
</reference>
<feature type="transmembrane region" description="Helical" evidence="1">
    <location>
        <begin position="107"/>
        <end position="127"/>
    </location>
</feature>
<feature type="transmembrane region" description="Helical" evidence="1">
    <location>
        <begin position="74"/>
        <end position="101"/>
    </location>
</feature>
<evidence type="ECO:0000256" key="1">
    <source>
        <dbReference type="SAM" id="Phobius"/>
    </source>
</evidence>
<keyword evidence="1" id="KW-1133">Transmembrane helix</keyword>
<accession>A0A917DEV1</accession>
<evidence type="ECO:0000313" key="2">
    <source>
        <dbReference type="EMBL" id="GGD34441.1"/>
    </source>
</evidence>
<dbReference type="EMBL" id="BMHO01000001">
    <property type="protein sequence ID" value="GGD34441.1"/>
    <property type="molecule type" value="Genomic_DNA"/>
</dbReference>
<keyword evidence="3" id="KW-1185">Reference proteome</keyword>
<protein>
    <submittedName>
        <fullName evidence="2">Uncharacterized protein</fullName>
    </submittedName>
</protein>
<dbReference type="AlphaFoldDB" id="A0A917DEV1"/>
<evidence type="ECO:0000313" key="3">
    <source>
        <dbReference type="Proteomes" id="UP000633205"/>
    </source>
</evidence>
<dbReference type="Proteomes" id="UP000633205">
    <property type="component" value="Unassembled WGS sequence"/>
</dbReference>
<keyword evidence="1" id="KW-0472">Membrane</keyword>
<proteinExistence type="predicted"/>
<feature type="transmembrane region" description="Helical" evidence="1">
    <location>
        <begin position="12"/>
        <end position="33"/>
    </location>
</feature>
<organism evidence="2 3">
    <name type="scientific">Microbacterium faecale</name>
    <dbReference type="NCBI Taxonomy" id="1804630"/>
    <lineage>
        <taxon>Bacteria</taxon>
        <taxon>Bacillati</taxon>
        <taxon>Actinomycetota</taxon>
        <taxon>Actinomycetes</taxon>
        <taxon>Micrococcales</taxon>
        <taxon>Microbacteriaceae</taxon>
        <taxon>Microbacterium</taxon>
    </lineage>
</organism>
<feature type="transmembrane region" description="Helical" evidence="1">
    <location>
        <begin position="39"/>
        <end position="62"/>
    </location>
</feature>
<comment type="caution">
    <text evidence="2">The sequence shown here is derived from an EMBL/GenBank/DDBJ whole genome shotgun (WGS) entry which is preliminary data.</text>
</comment>
<dbReference type="RefSeq" id="WP_188711520.1">
    <property type="nucleotide sequence ID" value="NZ_BMHO01000001.1"/>
</dbReference>
<keyword evidence="1" id="KW-0812">Transmembrane</keyword>